<gene>
    <name evidence="1" type="ORF">PIB30_069147</name>
</gene>
<protein>
    <submittedName>
        <fullName evidence="1">Uncharacterized protein</fullName>
    </submittedName>
</protein>
<organism evidence="1 2">
    <name type="scientific">Stylosanthes scabra</name>
    <dbReference type="NCBI Taxonomy" id="79078"/>
    <lineage>
        <taxon>Eukaryota</taxon>
        <taxon>Viridiplantae</taxon>
        <taxon>Streptophyta</taxon>
        <taxon>Embryophyta</taxon>
        <taxon>Tracheophyta</taxon>
        <taxon>Spermatophyta</taxon>
        <taxon>Magnoliopsida</taxon>
        <taxon>eudicotyledons</taxon>
        <taxon>Gunneridae</taxon>
        <taxon>Pentapetalae</taxon>
        <taxon>rosids</taxon>
        <taxon>fabids</taxon>
        <taxon>Fabales</taxon>
        <taxon>Fabaceae</taxon>
        <taxon>Papilionoideae</taxon>
        <taxon>50 kb inversion clade</taxon>
        <taxon>dalbergioids sensu lato</taxon>
        <taxon>Dalbergieae</taxon>
        <taxon>Pterocarpus clade</taxon>
        <taxon>Stylosanthes</taxon>
    </lineage>
</organism>
<keyword evidence="2" id="KW-1185">Reference proteome</keyword>
<dbReference type="EMBL" id="JASCZI010181996">
    <property type="protein sequence ID" value="MED6186685.1"/>
    <property type="molecule type" value="Genomic_DNA"/>
</dbReference>
<reference evidence="1 2" key="1">
    <citation type="journal article" date="2023" name="Plants (Basel)">
        <title>Bridging the Gap: Combining Genomics and Transcriptomics Approaches to Understand Stylosanthes scabra, an Orphan Legume from the Brazilian Caatinga.</title>
        <authorList>
            <person name="Ferreira-Neto J.R.C."/>
            <person name="da Silva M.D."/>
            <person name="Binneck E."/>
            <person name="de Melo N.F."/>
            <person name="da Silva R.H."/>
            <person name="de Melo A.L.T.M."/>
            <person name="Pandolfi V."/>
            <person name="Bustamante F.O."/>
            <person name="Brasileiro-Vidal A.C."/>
            <person name="Benko-Iseppon A.M."/>
        </authorList>
    </citation>
    <scope>NUCLEOTIDE SEQUENCE [LARGE SCALE GENOMIC DNA]</scope>
    <source>
        <tissue evidence="1">Leaves</tissue>
    </source>
</reference>
<evidence type="ECO:0000313" key="2">
    <source>
        <dbReference type="Proteomes" id="UP001341840"/>
    </source>
</evidence>
<name>A0ABU6WNR4_9FABA</name>
<sequence length="76" mass="9051">MRMKKKEITHKKREQQRRMVEKMGLGPFKTIHLAHLITSSHLKKVFLHINKEYPQRTLCLHSIPIQLIPRLPNSCL</sequence>
<proteinExistence type="predicted"/>
<accession>A0ABU6WNR4</accession>
<comment type="caution">
    <text evidence="1">The sequence shown here is derived from an EMBL/GenBank/DDBJ whole genome shotgun (WGS) entry which is preliminary data.</text>
</comment>
<evidence type="ECO:0000313" key="1">
    <source>
        <dbReference type="EMBL" id="MED6186685.1"/>
    </source>
</evidence>
<dbReference type="Proteomes" id="UP001341840">
    <property type="component" value="Unassembled WGS sequence"/>
</dbReference>